<dbReference type="AlphaFoldDB" id="A0A699XDH1"/>
<name>A0A699XDH1_TANCI</name>
<feature type="non-terminal residue" evidence="2">
    <location>
        <position position="1"/>
    </location>
</feature>
<feature type="compositionally biased region" description="Gly residues" evidence="1">
    <location>
        <begin position="26"/>
        <end position="36"/>
    </location>
</feature>
<evidence type="ECO:0000256" key="1">
    <source>
        <dbReference type="SAM" id="MobiDB-lite"/>
    </source>
</evidence>
<reference evidence="2" key="1">
    <citation type="journal article" date="2019" name="Sci. Rep.">
        <title>Draft genome of Tanacetum cinerariifolium, the natural source of mosquito coil.</title>
        <authorList>
            <person name="Yamashiro T."/>
            <person name="Shiraishi A."/>
            <person name="Satake H."/>
            <person name="Nakayama K."/>
        </authorList>
    </citation>
    <scope>NUCLEOTIDE SEQUENCE</scope>
</reference>
<proteinExistence type="predicted"/>
<accession>A0A699XDH1</accession>
<gene>
    <name evidence="2" type="ORF">Tci_929738</name>
</gene>
<dbReference type="EMBL" id="BKCJ011844765">
    <property type="protein sequence ID" value="GFD57769.1"/>
    <property type="molecule type" value="Genomic_DNA"/>
</dbReference>
<comment type="caution">
    <text evidence="2">The sequence shown here is derived from an EMBL/GenBank/DDBJ whole genome shotgun (WGS) entry which is preliminary data.</text>
</comment>
<feature type="region of interest" description="Disordered" evidence="1">
    <location>
        <begin position="1"/>
        <end position="47"/>
    </location>
</feature>
<evidence type="ECO:0000313" key="2">
    <source>
        <dbReference type="EMBL" id="GFD57769.1"/>
    </source>
</evidence>
<sequence>SGLAGQYRHPPGARPPAARRRAAVGIGAGRAGGRTPGGAALLSAAGR</sequence>
<protein>
    <submittedName>
        <fullName evidence="2">Uncharacterized protein</fullName>
    </submittedName>
</protein>
<organism evidence="2">
    <name type="scientific">Tanacetum cinerariifolium</name>
    <name type="common">Dalmatian daisy</name>
    <name type="synonym">Chrysanthemum cinerariifolium</name>
    <dbReference type="NCBI Taxonomy" id="118510"/>
    <lineage>
        <taxon>Eukaryota</taxon>
        <taxon>Viridiplantae</taxon>
        <taxon>Streptophyta</taxon>
        <taxon>Embryophyta</taxon>
        <taxon>Tracheophyta</taxon>
        <taxon>Spermatophyta</taxon>
        <taxon>Magnoliopsida</taxon>
        <taxon>eudicotyledons</taxon>
        <taxon>Gunneridae</taxon>
        <taxon>Pentapetalae</taxon>
        <taxon>asterids</taxon>
        <taxon>campanulids</taxon>
        <taxon>Asterales</taxon>
        <taxon>Asteraceae</taxon>
        <taxon>Asteroideae</taxon>
        <taxon>Anthemideae</taxon>
        <taxon>Anthemidinae</taxon>
        <taxon>Tanacetum</taxon>
    </lineage>
</organism>